<dbReference type="EMBL" id="CP000496">
    <property type="protein sequence ID" value="ABN64931.2"/>
    <property type="molecule type" value="Genomic_DNA"/>
</dbReference>
<evidence type="ECO:0000256" key="6">
    <source>
        <dbReference type="RuleBase" id="RU366065"/>
    </source>
</evidence>
<keyword evidence="4 6" id="KW-0333">Golgi apparatus</keyword>
<dbReference type="KEGG" id="pic:PICST_41434"/>
<name>A3LNV5_PICST</name>
<dbReference type="GO" id="GO:0005085">
    <property type="term" value="F:guanyl-nucleotide exchange factor activity"/>
    <property type="evidence" value="ECO:0007669"/>
    <property type="project" value="EnsemblFungi"/>
</dbReference>
<keyword evidence="2 6" id="KW-0256">Endoplasmic reticulum</keyword>
<keyword evidence="8" id="KW-1185">Reference proteome</keyword>
<evidence type="ECO:0000256" key="5">
    <source>
        <dbReference type="ARBA" id="ARBA00038167"/>
    </source>
</evidence>
<accession>A3LNV5</accession>
<dbReference type="HOGENOM" id="CLU_053380_4_0_1"/>
<reference evidence="7 8" key="1">
    <citation type="journal article" date="2007" name="Nat. Biotechnol.">
        <title>Genome sequence of the lignocellulose-bioconverting and xylose-fermenting yeast Pichia stipitis.</title>
        <authorList>
            <person name="Jeffries T.W."/>
            <person name="Grigoriev I.V."/>
            <person name="Grimwood J."/>
            <person name="Laplaza J.M."/>
            <person name="Aerts A."/>
            <person name="Salamov A."/>
            <person name="Schmutz J."/>
            <person name="Lindquist E."/>
            <person name="Dehal P."/>
            <person name="Shapiro H."/>
            <person name="Jin Y.S."/>
            <person name="Passoth V."/>
            <person name="Richardson P.M."/>
        </authorList>
    </citation>
    <scope>NUCLEOTIDE SEQUENCE [LARGE SCALE GENOMIC DNA]</scope>
    <source>
        <strain evidence="8">ATCC 58785 / CBS 6054 / NBRC 10063 / NRRL Y-11545</strain>
    </source>
</reference>
<dbReference type="Gene3D" id="3.30.450.70">
    <property type="match status" value="1"/>
</dbReference>
<dbReference type="eggNOG" id="KOG3368">
    <property type="taxonomic scope" value="Eukaryota"/>
</dbReference>
<dbReference type="InterPro" id="IPR011012">
    <property type="entry name" value="Longin-like_dom_sf"/>
</dbReference>
<dbReference type="PANTHER" id="PTHR23249">
    <property type="entry name" value="TRAFFICKING PROTEIN PARTICLE COMPLEX SUBUNIT"/>
    <property type="match status" value="1"/>
</dbReference>
<evidence type="ECO:0000256" key="1">
    <source>
        <dbReference type="ARBA" id="ARBA00022448"/>
    </source>
</evidence>
<proteinExistence type="inferred from homology"/>
<sequence length="169" mass="19329">MTIYSFYIFDRHCNCIYNREFTHLDHANASGVGQVNKNNDSNASKLLFGILYSLKTISAKLIDSESEAETAVANALKSFTIGPYRAHYLESLTRLKFVLVSDDNIDNLQAILWELYSVYYIRNVVHNGLSPIEFKQSDDFKENETVGKISNSGFITETDQFLQSLRFFN</sequence>
<dbReference type="GO" id="GO:0006888">
    <property type="term" value="P:endoplasmic reticulum to Golgi vesicle-mediated transport"/>
    <property type="evidence" value="ECO:0007669"/>
    <property type="project" value="UniProtKB-UniRule"/>
</dbReference>
<dbReference type="OrthoDB" id="3364529at2759"/>
<dbReference type="STRING" id="322104.A3LNV5"/>
<comment type="subcellular location">
    <subcellularLocation>
        <location evidence="6">Endoplasmic reticulum</location>
    </subcellularLocation>
    <subcellularLocation>
        <location evidence="6">Golgi apparatus</location>
        <location evidence="6">cis-Golgi network</location>
    </subcellularLocation>
</comment>
<comment type="subunit">
    <text evidence="6">Part of the multisubunit transport protein particle (TRAPP) complex.</text>
</comment>
<dbReference type="RefSeq" id="XP_001382960.2">
    <property type="nucleotide sequence ID" value="XM_001382923.1"/>
</dbReference>
<protein>
    <recommendedName>
        <fullName evidence="6">Trafficking protein particle complex subunit</fullName>
    </recommendedName>
</protein>
<dbReference type="SMART" id="SM01399">
    <property type="entry name" value="Sybindin"/>
    <property type="match status" value="1"/>
</dbReference>
<organism evidence="7 8">
    <name type="scientific">Scheffersomyces stipitis (strain ATCC 58785 / CBS 6054 / NBRC 10063 / NRRL Y-11545)</name>
    <name type="common">Yeast</name>
    <name type="synonym">Pichia stipitis</name>
    <dbReference type="NCBI Taxonomy" id="322104"/>
    <lineage>
        <taxon>Eukaryota</taxon>
        <taxon>Fungi</taxon>
        <taxon>Dikarya</taxon>
        <taxon>Ascomycota</taxon>
        <taxon>Saccharomycotina</taxon>
        <taxon>Pichiomycetes</taxon>
        <taxon>Debaryomycetaceae</taxon>
        <taxon>Scheffersomyces</taxon>
    </lineage>
</organism>
<evidence type="ECO:0000313" key="8">
    <source>
        <dbReference type="Proteomes" id="UP000002258"/>
    </source>
</evidence>
<dbReference type="GO" id="GO:1990070">
    <property type="term" value="C:TRAPPI protein complex"/>
    <property type="evidence" value="ECO:0007669"/>
    <property type="project" value="EnsemblFungi"/>
</dbReference>
<dbReference type="GO" id="GO:1990072">
    <property type="term" value="C:TRAPPIII protein complex"/>
    <property type="evidence" value="ECO:0007669"/>
    <property type="project" value="EnsemblFungi"/>
</dbReference>
<dbReference type="Proteomes" id="UP000002258">
    <property type="component" value="Chromosome 2"/>
</dbReference>
<keyword evidence="3 6" id="KW-0931">ER-Golgi transport</keyword>
<dbReference type="GO" id="GO:0005783">
    <property type="term" value="C:endoplasmic reticulum"/>
    <property type="evidence" value="ECO:0007669"/>
    <property type="project" value="UniProtKB-SubCell"/>
</dbReference>
<dbReference type="GO" id="GO:1990071">
    <property type="term" value="C:TRAPPII protein complex"/>
    <property type="evidence" value="ECO:0007669"/>
    <property type="project" value="EnsemblFungi"/>
</dbReference>
<dbReference type="SUPFAM" id="SSF64356">
    <property type="entry name" value="SNARE-like"/>
    <property type="match status" value="1"/>
</dbReference>
<evidence type="ECO:0000256" key="2">
    <source>
        <dbReference type="ARBA" id="ARBA00022824"/>
    </source>
</evidence>
<comment type="similarity">
    <text evidence="5">Belongs to the TRAPP small subunits family. BET5 subfamily.</text>
</comment>
<dbReference type="InParanoid" id="A3LNV5"/>
<dbReference type="OMA" id="GKLMYGM"/>
<dbReference type="Pfam" id="PF04099">
    <property type="entry name" value="Sybindin"/>
    <property type="match status" value="1"/>
</dbReference>
<dbReference type="InterPro" id="IPR007233">
    <property type="entry name" value="TRAPPC"/>
</dbReference>
<evidence type="ECO:0000256" key="4">
    <source>
        <dbReference type="ARBA" id="ARBA00023034"/>
    </source>
</evidence>
<keyword evidence="1 6" id="KW-0813">Transport</keyword>
<evidence type="ECO:0000256" key="3">
    <source>
        <dbReference type="ARBA" id="ARBA00022892"/>
    </source>
</evidence>
<dbReference type="AlphaFoldDB" id="A3LNV5"/>
<dbReference type="FunCoup" id="A3LNV5">
    <property type="interactions" value="527"/>
</dbReference>
<dbReference type="PANTHER" id="PTHR23249:SF16">
    <property type="entry name" value="TRAFFICKING PROTEIN PARTICLE COMPLEX SUBUNIT 1"/>
    <property type="match status" value="1"/>
</dbReference>
<evidence type="ECO:0000313" key="7">
    <source>
        <dbReference type="EMBL" id="ABN64931.2"/>
    </source>
</evidence>
<dbReference type="GeneID" id="4836705"/>
<gene>
    <name evidence="7" type="ORF">PICST_41434</name>
</gene>